<dbReference type="VEuPathDB" id="ToxoDB:CSUI_001246"/>
<evidence type="ECO:0000256" key="7">
    <source>
        <dbReference type="SAM" id="MobiDB-lite"/>
    </source>
</evidence>
<dbReference type="Gene3D" id="2.130.10.10">
    <property type="entry name" value="YVTN repeat-like/Quinoprotein amine dehydrogenase"/>
    <property type="match status" value="1"/>
</dbReference>
<evidence type="ECO:0000256" key="6">
    <source>
        <dbReference type="PROSITE-ProRule" id="PRU00221"/>
    </source>
</evidence>
<dbReference type="RefSeq" id="XP_067926566.1">
    <property type="nucleotide sequence ID" value="XM_068061452.1"/>
</dbReference>
<evidence type="ECO:0000259" key="8">
    <source>
        <dbReference type="SMART" id="SM01033"/>
    </source>
</evidence>
<dbReference type="GO" id="GO:0006418">
    <property type="term" value="P:tRNA aminoacylation for protein translation"/>
    <property type="evidence" value="ECO:0007669"/>
    <property type="project" value="InterPro"/>
</dbReference>
<feature type="region of interest" description="Disordered" evidence="7">
    <location>
        <begin position="1"/>
        <end position="24"/>
    </location>
</feature>
<dbReference type="InterPro" id="IPR001680">
    <property type="entry name" value="WD40_rpt"/>
</dbReference>
<dbReference type="EMBL" id="MIGC01000491">
    <property type="protein sequence ID" value="PHJ24894.1"/>
    <property type="molecule type" value="Genomic_DNA"/>
</dbReference>
<dbReference type="PROSITE" id="PS50082">
    <property type="entry name" value="WD_REPEATS_2"/>
    <property type="match status" value="1"/>
</dbReference>
<evidence type="ECO:0000256" key="3">
    <source>
        <dbReference type="ARBA" id="ARBA00022574"/>
    </source>
</evidence>
<keyword evidence="5" id="KW-0539">Nucleus</keyword>
<evidence type="ECO:0000313" key="10">
    <source>
        <dbReference type="Proteomes" id="UP000221165"/>
    </source>
</evidence>
<gene>
    <name evidence="9" type="ORF">CSUI_001246</name>
</gene>
<name>A0A2C6LD84_9APIC</name>
<reference evidence="9 10" key="1">
    <citation type="journal article" date="2017" name="Int. J. Parasitol.">
        <title>The genome of the protozoan parasite Cystoisospora suis and a reverse vaccinology approach to identify vaccine candidates.</title>
        <authorList>
            <person name="Palmieri N."/>
            <person name="Shrestha A."/>
            <person name="Ruttkowski B."/>
            <person name="Beck T."/>
            <person name="Vogl C."/>
            <person name="Tomley F."/>
            <person name="Blake D.P."/>
            <person name="Joachim A."/>
        </authorList>
    </citation>
    <scope>NUCLEOTIDE SEQUENCE [LARGE SCALE GENOMIC DNA]</scope>
    <source>
        <strain evidence="9 10">Wien I</strain>
    </source>
</reference>
<proteinExistence type="predicted"/>
<dbReference type="InterPro" id="IPR001412">
    <property type="entry name" value="aa-tRNA-synth_I_CS"/>
</dbReference>
<dbReference type="InterPro" id="IPR015943">
    <property type="entry name" value="WD40/YVTN_repeat-like_dom_sf"/>
</dbReference>
<accession>A0A2C6LD84</accession>
<keyword evidence="4" id="KW-0677">Repeat</keyword>
<evidence type="ECO:0000256" key="2">
    <source>
        <dbReference type="ARBA" id="ARBA00022552"/>
    </source>
</evidence>
<dbReference type="InterPro" id="IPR019775">
    <property type="entry name" value="WD40_repeat_CS"/>
</dbReference>
<dbReference type="PANTHER" id="PTHR14085:SF3">
    <property type="entry name" value="WD REPEAT-CONTAINING PROTEIN 46"/>
    <property type="match status" value="1"/>
</dbReference>
<dbReference type="InterPro" id="IPR036322">
    <property type="entry name" value="WD40_repeat_dom_sf"/>
</dbReference>
<dbReference type="Pfam" id="PF08149">
    <property type="entry name" value="BING4CT"/>
    <property type="match status" value="1"/>
</dbReference>
<dbReference type="AlphaFoldDB" id="A0A2C6LD84"/>
<dbReference type="PROSITE" id="PS00678">
    <property type="entry name" value="WD_REPEATS_1"/>
    <property type="match status" value="1"/>
</dbReference>
<evidence type="ECO:0000256" key="5">
    <source>
        <dbReference type="ARBA" id="ARBA00023242"/>
    </source>
</evidence>
<evidence type="ECO:0000256" key="4">
    <source>
        <dbReference type="ARBA" id="ARBA00022737"/>
    </source>
</evidence>
<dbReference type="SUPFAM" id="SSF50978">
    <property type="entry name" value="WD40 repeat-like"/>
    <property type="match status" value="1"/>
</dbReference>
<feature type="domain" description="BING4 C-terminal" evidence="8">
    <location>
        <begin position="381"/>
        <end position="460"/>
    </location>
</feature>
<dbReference type="InterPro" id="IPR040315">
    <property type="entry name" value="WDR46/Utp7"/>
</dbReference>
<dbReference type="GeneID" id="94424663"/>
<feature type="repeat" description="WD" evidence="6">
    <location>
        <begin position="300"/>
        <end position="339"/>
    </location>
</feature>
<dbReference type="GO" id="GO:0004812">
    <property type="term" value="F:aminoacyl-tRNA ligase activity"/>
    <property type="evidence" value="ECO:0007669"/>
    <property type="project" value="InterPro"/>
</dbReference>
<feature type="region of interest" description="Disordered" evidence="7">
    <location>
        <begin position="488"/>
        <end position="508"/>
    </location>
</feature>
<dbReference type="PROSITE" id="PS00178">
    <property type="entry name" value="AA_TRNA_LIGASE_I"/>
    <property type="match status" value="1"/>
</dbReference>
<evidence type="ECO:0000313" key="9">
    <source>
        <dbReference type="EMBL" id="PHJ24894.1"/>
    </source>
</evidence>
<keyword evidence="2" id="KW-0698">rRNA processing</keyword>
<dbReference type="GO" id="GO:0000462">
    <property type="term" value="P:maturation of SSU-rRNA from tricistronic rRNA transcript (SSU-rRNA, 5.8S rRNA, LSU-rRNA)"/>
    <property type="evidence" value="ECO:0007669"/>
    <property type="project" value="TreeGrafter"/>
</dbReference>
<feature type="compositionally biased region" description="Polar residues" evidence="7">
    <location>
        <begin position="9"/>
        <end position="22"/>
    </location>
</feature>
<comment type="subcellular location">
    <subcellularLocation>
        <location evidence="1">Nucleus</location>
        <location evidence="1">Nucleolus</location>
    </subcellularLocation>
</comment>
<keyword evidence="3 6" id="KW-0853">WD repeat</keyword>
<dbReference type="InterPro" id="IPR012952">
    <property type="entry name" value="BING4_C_dom"/>
</dbReference>
<dbReference type="GO" id="GO:0032040">
    <property type="term" value="C:small-subunit processome"/>
    <property type="evidence" value="ECO:0007669"/>
    <property type="project" value="TreeGrafter"/>
</dbReference>
<protein>
    <submittedName>
        <fullName evidence="9">Bing4ct domain-containing protein</fullName>
    </submittedName>
</protein>
<dbReference type="GO" id="GO:0005524">
    <property type="term" value="F:ATP binding"/>
    <property type="evidence" value="ECO:0007669"/>
    <property type="project" value="InterPro"/>
</dbReference>
<dbReference type="GO" id="GO:0030686">
    <property type="term" value="C:90S preribosome"/>
    <property type="evidence" value="ECO:0007669"/>
    <property type="project" value="TreeGrafter"/>
</dbReference>
<dbReference type="OrthoDB" id="10251154at2759"/>
<dbReference type="FunFam" id="2.130.10.10:FF:000378">
    <property type="entry name" value="U3 small nucleolar RNA-associated protein 7"/>
    <property type="match status" value="1"/>
</dbReference>
<dbReference type="SMART" id="SM01033">
    <property type="entry name" value="BING4CT"/>
    <property type="match status" value="1"/>
</dbReference>
<evidence type="ECO:0000256" key="1">
    <source>
        <dbReference type="ARBA" id="ARBA00004604"/>
    </source>
</evidence>
<dbReference type="Proteomes" id="UP000221165">
    <property type="component" value="Unassembled WGS sequence"/>
</dbReference>
<keyword evidence="10" id="KW-1185">Reference proteome</keyword>
<dbReference type="PANTHER" id="PTHR14085">
    <property type="entry name" value="WD-REPEAT PROTEIN BING4"/>
    <property type="match status" value="1"/>
</dbReference>
<dbReference type="SMART" id="SM00320">
    <property type="entry name" value="WD40"/>
    <property type="match status" value="3"/>
</dbReference>
<sequence length="560" mass="62609">MGSRRKQSNHTPASRSSLQPQVDVTVWDGTEAKVRWGTRREATPRKCRRLGSVPDDSCRHGAVPPFKELRNKKLKGRLRTQQALSAEATRRLQMGNLLLPEAEGDLITEGLEKSYSLTQADILDQVDLGTRAKALSLDLGFGPYVVDYSRNGRHILLGGKKGELSLLDCHGLRPVCQINVKETVRDVKILHSHSMWAAAQKKYLYIYDQQGIELHCLRDHMLPYRLEFLPYHYLLVSTGEFGELVYQDISTGQIAAKHKTRRGPCDCMRQSPSNAVIHLGHMRGAVSLWTPNLAKPAVEVSCHNGRVTALDVYRDYMATAGVDGSWKVWDLRMYKEVQRFKYFGVPPSTVRWSQTGLLALGFGPHVQVWKDTYATAKAKMPFLTEDYGGQQVGALAFQPYEDICAVGLTGGVRTMVVPGSGIANFDSLEANPYETPKQRREREIHSLLEKLQPDMITLDKPRVGVLDKAPGAIVMEVEEVAASDKAVKMKEKKSKQRGRGTTAKAQKKATCQYVQKVRDLATKRIAFKQAARKGVKTEKANVVSYCALDRFRRQEATAGT</sequence>
<organism evidence="9 10">
    <name type="scientific">Cystoisospora suis</name>
    <dbReference type="NCBI Taxonomy" id="483139"/>
    <lineage>
        <taxon>Eukaryota</taxon>
        <taxon>Sar</taxon>
        <taxon>Alveolata</taxon>
        <taxon>Apicomplexa</taxon>
        <taxon>Conoidasida</taxon>
        <taxon>Coccidia</taxon>
        <taxon>Eucoccidiorida</taxon>
        <taxon>Eimeriorina</taxon>
        <taxon>Sarcocystidae</taxon>
        <taxon>Cystoisospora</taxon>
    </lineage>
</organism>
<comment type="caution">
    <text evidence="9">The sequence shown here is derived from an EMBL/GenBank/DDBJ whole genome shotgun (WGS) entry which is preliminary data.</text>
</comment>